<evidence type="ECO:0000313" key="4">
    <source>
        <dbReference type="Proteomes" id="UP001596282"/>
    </source>
</evidence>
<keyword evidence="3" id="KW-0269">Exonuclease</keyword>
<gene>
    <name evidence="3" type="ORF">ACFP5Y_06395</name>
</gene>
<dbReference type="InterPro" id="IPR014576">
    <property type="entry name" value="Pesterase_YhaO"/>
</dbReference>
<evidence type="ECO:0000313" key="3">
    <source>
        <dbReference type="EMBL" id="MFC6180842.1"/>
    </source>
</evidence>
<dbReference type="InterPro" id="IPR050535">
    <property type="entry name" value="DNA_Repair-Maintenance_Comp"/>
</dbReference>
<dbReference type="CDD" id="cd00840">
    <property type="entry name" value="MPP_Mre11_N"/>
    <property type="match status" value="1"/>
</dbReference>
<evidence type="ECO:0000256" key="1">
    <source>
        <dbReference type="ARBA" id="ARBA00022801"/>
    </source>
</evidence>
<comment type="caution">
    <text evidence="3">The sequence shown here is derived from an EMBL/GenBank/DDBJ whole genome shotgun (WGS) entry which is preliminary data.</text>
</comment>
<protein>
    <submittedName>
        <fullName evidence="3">Exonuclease SbcCD subunit D</fullName>
    </submittedName>
</protein>
<feature type="domain" description="Calcineurin-like phosphoesterase" evidence="2">
    <location>
        <begin position="1"/>
        <end position="196"/>
    </location>
</feature>
<dbReference type="PIRSF" id="PIRSF033091">
    <property type="entry name" value="Pesterase_YhaO"/>
    <property type="match status" value="1"/>
</dbReference>
<dbReference type="RefSeq" id="WP_137629003.1">
    <property type="nucleotide sequence ID" value="NZ_BJDJ01000015.1"/>
</dbReference>
<dbReference type="InterPro" id="IPR029052">
    <property type="entry name" value="Metallo-depent_PP-like"/>
</dbReference>
<accession>A0ABW1S060</accession>
<dbReference type="GO" id="GO:0004527">
    <property type="term" value="F:exonuclease activity"/>
    <property type="evidence" value="ECO:0007669"/>
    <property type="project" value="UniProtKB-KW"/>
</dbReference>
<dbReference type="InterPro" id="IPR004843">
    <property type="entry name" value="Calcineurin-like_PHP"/>
</dbReference>
<sequence>MKFIHAADLHLDTPFQGLTTLPTGWQQRLTTAAFTALDQLVTLAIDEQVDFVLLVGDLFDQQAQSVPAQAALMAALERLATAEIPVVLSFGNHDFQPDMSQWHFPANVHAFGATVSTVEITTKQQQRVAITGFSYDQRWVTTPKINDYPLRSTGVDYQIGMLHGQVGTSGDHYAPFAVSDLLAKHYDYWALGHIHQRQALNTTPPVIYPGNIQGRHRDEVGAKGCELVTSQADQLTVTFKSLAPLVWTAWTPTLTGTFDREQLLVQLKDQLQARQAAIPELVTLTLPTTLTLTAAAELALTQGALLAQLQADAPVTSWPVDVQLAASTPNDQLFGLDAATWQTAGEQVVTPAAIADLANHLLSEPFLNQALLEDMTPAQWQQQIMTLLQDQYHLQGEGGDNDAN</sequence>
<keyword evidence="1" id="KW-0378">Hydrolase</keyword>
<dbReference type="InterPro" id="IPR041796">
    <property type="entry name" value="Mre11_N"/>
</dbReference>
<dbReference type="PANTHER" id="PTHR30337:SF7">
    <property type="entry name" value="PHOSPHOESTERASE"/>
    <property type="match status" value="1"/>
</dbReference>
<dbReference type="Proteomes" id="UP001596282">
    <property type="component" value="Unassembled WGS sequence"/>
</dbReference>
<reference evidence="4" key="1">
    <citation type="journal article" date="2019" name="Int. J. Syst. Evol. Microbiol.">
        <title>The Global Catalogue of Microorganisms (GCM) 10K type strain sequencing project: providing services to taxonomists for standard genome sequencing and annotation.</title>
        <authorList>
            <consortium name="The Broad Institute Genomics Platform"/>
            <consortium name="The Broad Institute Genome Sequencing Center for Infectious Disease"/>
            <person name="Wu L."/>
            <person name="Ma J."/>
        </authorList>
    </citation>
    <scope>NUCLEOTIDE SEQUENCE [LARGE SCALE GENOMIC DNA]</scope>
    <source>
        <strain evidence="4">CCM 8933</strain>
    </source>
</reference>
<keyword evidence="3" id="KW-0540">Nuclease</keyword>
<proteinExistence type="predicted"/>
<dbReference type="Gene3D" id="3.60.21.10">
    <property type="match status" value="1"/>
</dbReference>
<keyword evidence="4" id="KW-1185">Reference proteome</keyword>
<name>A0ABW1S060_9LACO</name>
<dbReference type="Pfam" id="PF00149">
    <property type="entry name" value="Metallophos"/>
    <property type="match status" value="1"/>
</dbReference>
<evidence type="ECO:0000259" key="2">
    <source>
        <dbReference type="Pfam" id="PF00149"/>
    </source>
</evidence>
<dbReference type="PANTHER" id="PTHR30337">
    <property type="entry name" value="COMPONENT OF ATP-DEPENDENT DSDNA EXONUCLEASE"/>
    <property type="match status" value="1"/>
</dbReference>
<dbReference type="SUPFAM" id="SSF56300">
    <property type="entry name" value="Metallo-dependent phosphatases"/>
    <property type="match status" value="1"/>
</dbReference>
<organism evidence="3 4">
    <name type="scientific">Lactiplantibacillus daowaiensis</name>
    <dbReference type="NCBI Taxonomy" id="2559918"/>
    <lineage>
        <taxon>Bacteria</taxon>
        <taxon>Bacillati</taxon>
        <taxon>Bacillota</taxon>
        <taxon>Bacilli</taxon>
        <taxon>Lactobacillales</taxon>
        <taxon>Lactobacillaceae</taxon>
        <taxon>Lactiplantibacillus</taxon>
    </lineage>
</organism>
<dbReference type="EMBL" id="JBHSSC010000017">
    <property type="protein sequence ID" value="MFC6180842.1"/>
    <property type="molecule type" value="Genomic_DNA"/>
</dbReference>